<evidence type="ECO:0000256" key="2">
    <source>
        <dbReference type="ARBA" id="ARBA00009863"/>
    </source>
</evidence>
<gene>
    <name evidence="9" type="ORF">ACHAWO_000810</name>
</gene>
<comment type="caution">
    <text evidence="9">The sequence shown here is derived from an EMBL/GenBank/DDBJ whole genome shotgun (WGS) entry which is preliminary data.</text>
</comment>
<dbReference type="Proteomes" id="UP001530400">
    <property type="component" value="Unassembled WGS sequence"/>
</dbReference>
<dbReference type="GO" id="GO:0005739">
    <property type="term" value="C:mitochondrion"/>
    <property type="evidence" value="ECO:0007669"/>
    <property type="project" value="UniProtKB-SubCell"/>
</dbReference>
<dbReference type="Pfam" id="PF10236">
    <property type="entry name" value="DAP3"/>
    <property type="match status" value="1"/>
</dbReference>
<evidence type="ECO:0000313" key="9">
    <source>
        <dbReference type="EMBL" id="KAL3780869.1"/>
    </source>
</evidence>
<organism evidence="9 10">
    <name type="scientific">Cyclotella atomus</name>
    <dbReference type="NCBI Taxonomy" id="382360"/>
    <lineage>
        <taxon>Eukaryota</taxon>
        <taxon>Sar</taxon>
        <taxon>Stramenopiles</taxon>
        <taxon>Ochrophyta</taxon>
        <taxon>Bacillariophyta</taxon>
        <taxon>Coscinodiscophyceae</taxon>
        <taxon>Thalassiosirophycidae</taxon>
        <taxon>Stephanodiscales</taxon>
        <taxon>Stephanodiscaceae</taxon>
        <taxon>Cyclotella</taxon>
    </lineage>
</organism>
<evidence type="ECO:0000313" key="10">
    <source>
        <dbReference type="Proteomes" id="UP001530400"/>
    </source>
</evidence>
<dbReference type="GO" id="GO:1990904">
    <property type="term" value="C:ribonucleoprotein complex"/>
    <property type="evidence" value="ECO:0007669"/>
    <property type="project" value="UniProtKB-KW"/>
</dbReference>
<evidence type="ECO:0000256" key="5">
    <source>
        <dbReference type="ARBA" id="ARBA00023128"/>
    </source>
</evidence>
<feature type="region of interest" description="Disordered" evidence="8">
    <location>
        <begin position="321"/>
        <end position="342"/>
    </location>
</feature>
<dbReference type="InterPro" id="IPR019368">
    <property type="entry name" value="Ribosomal_mS29"/>
</dbReference>
<keyword evidence="10" id="KW-1185">Reference proteome</keyword>
<dbReference type="EMBL" id="JALLPJ020000872">
    <property type="protein sequence ID" value="KAL3780869.1"/>
    <property type="molecule type" value="Genomic_DNA"/>
</dbReference>
<dbReference type="PANTHER" id="PTHR12810">
    <property type="entry name" value="MITOCHONDRIAL 28S RIBOSOMAL PROTEIN S29"/>
    <property type="match status" value="1"/>
</dbReference>
<comment type="subcellular location">
    <subcellularLocation>
        <location evidence="1">Mitochondrion</location>
    </subcellularLocation>
</comment>
<comment type="similarity">
    <text evidence="2">Belongs to the mitochondrion-specific ribosomal protein mS29 family.</text>
</comment>
<accession>A0ABD3NZT2</accession>
<keyword evidence="6" id="KW-0687">Ribonucleoprotein</keyword>
<evidence type="ECO:0000256" key="1">
    <source>
        <dbReference type="ARBA" id="ARBA00004173"/>
    </source>
</evidence>
<reference evidence="9 10" key="1">
    <citation type="submission" date="2024-10" db="EMBL/GenBank/DDBJ databases">
        <title>Updated reference genomes for cyclostephanoid diatoms.</title>
        <authorList>
            <person name="Roberts W.R."/>
            <person name="Alverson A.J."/>
        </authorList>
    </citation>
    <scope>NUCLEOTIDE SEQUENCE [LARGE SCALE GENOMIC DNA]</scope>
    <source>
        <strain evidence="9 10">AJA010-31</strain>
    </source>
</reference>
<keyword evidence="3" id="KW-0809">Transit peptide</keyword>
<protein>
    <recommendedName>
        <fullName evidence="7">Small ribosomal subunit protein mS29</fullName>
    </recommendedName>
</protein>
<sequence length="783" mass="88144">MMLRRCIRRASSLQLRRALPAAGQTHHLTVSGQRRTYGISRRTDPLAPRVDLNTVEDEDVEAVLSPHQDRACASNSILLTVSSLTSPNYLDGKKKVYTADDLEYQEVLKDWADEEDIPLEDIFEEESSLDLLKKKRQPTHAEVEFREKQAKIQEELDSRTGRLWEERWTITDEEWMSTDTWEDIEEWSIKMATRKALESIKVWDGGVPTLEELSKLHLPQSLPDHPGHGTPSIHAKARKKHLSKRLRTAIQVSIADDLARILTLTSWEEKQEAVDELFEVIEDRVRQKEPVLAKLPDFKEQVEDGLEQVLRMIQSRVKGAKKGAAAEQTSSDESESPAPSSLAKEDLDKAIDVMGVHEEHAVPVFMDLLKVSHEQAQPDDASEEPSIKKSIPNFFAQSNESGVPNLVYPLNVHHKEGIGRMVEEWQLAANKETKRIMMRDGMKEIAAKIVEAANCCGGDTDDDKKGAARVFVTGKRGVGKTAALAGLVASARVSGHIVVYLPDGDRLRKHGFYIEPCSYREGLYNLPEIAKEFCEQLLLSHGEDLKEMTVSREDMGKHLSEDQITRLFSRANVDDESASELSMDKILDVGVNSTSLSSGCYGMVISALMNQTTKPFTVVMDEFNCYYDHGHYFHMDYCENVSKAIPINKITIFKPFLDAMGLYPAVVGNDIAQDDGTDNYAPMKWGSMIVAMSESRAVRQTFTRALTESARLQSQNDSSFHVVDLRRFNEVEVQHILYNFECTGIGRLRFDRGYTTLNPEEVEYLRLVSGGLGQPLLDACMLP</sequence>
<evidence type="ECO:0000256" key="8">
    <source>
        <dbReference type="SAM" id="MobiDB-lite"/>
    </source>
</evidence>
<evidence type="ECO:0000256" key="4">
    <source>
        <dbReference type="ARBA" id="ARBA00022980"/>
    </source>
</evidence>
<proteinExistence type="inferred from homology"/>
<keyword evidence="5" id="KW-0496">Mitochondrion</keyword>
<keyword evidence="4" id="KW-0689">Ribosomal protein</keyword>
<evidence type="ECO:0000256" key="6">
    <source>
        <dbReference type="ARBA" id="ARBA00023274"/>
    </source>
</evidence>
<evidence type="ECO:0000256" key="7">
    <source>
        <dbReference type="ARBA" id="ARBA00035140"/>
    </source>
</evidence>
<evidence type="ECO:0000256" key="3">
    <source>
        <dbReference type="ARBA" id="ARBA00022946"/>
    </source>
</evidence>
<name>A0ABD3NZT2_9STRA</name>
<dbReference type="AlphaFoldDB" id="A0ABD3NZT2"/>
<dbReference type="GO" id="GO:0005840">
    <property type="term" value="C:ribosome"/>
    <property type="evidence" value="ECO:0007669"/>
    <property type="project" value="UniProtKB-KW"/>
</dbReference>
<dbReference type="PANTHER" id="PTHR12810:SF0">
    <property type="entry name" value="SMALL RIBOSOMAL SUBUNIT PROTEIN MS29"/>
    <property type="match status" value="1"/>
</dbReference>